<dbReference type="Gene3D" id="3.40.50.2300">
    <property type="match status" value="1"/>
</dbReference>
<dbReference type="PROSITE" id="PS50109">
    <property type="entry name" value="HIS_KIN"/>
    <property type="match status" value="1"/>
</dbReference>
<dbReference type="SUPFAM" id="SSF52172">
    <property type="entry name" value="CheY-like"/>
    <property type="match status" value="1"/>
</dbReference>
<dbReference type="PANTHER" id="PTHR45339:SF6">
    <property type="entry name" value="SENSORY HISTIDINE PROTEIN KINASE"/>
    <property type="match status" value="1"/>
</dbReference>
<dbReference type="Pfam" id="PF02518">
    <property type="entry name" value="HATPase_c"/>
    <property type="match status" value="1"/>
</dbReference>
<feature type="modified residue" description="4-aspartylphosphate" evidence="4">
    <location>
        <position position="258"/>
    </location>
</feature>
<name>A0A956NEH2_UNCEI</name>
<dbReference type="CDD" id="cd17546">
    <property type="entry name" value="REC_hyHK_CKI1_RcsC-like"/>
    <property type="match status" value="1"/>
</dbReference>
<dbReference type="GO" id="GO:0004673">
    <property type="term" value="F:protein histidine kinase activity"/>
    <property type="evidence" value="ECO:0007669"/>
    <property type="project" value="UniProtKB-EC"/>
</dbReference>
<evidence type="ECO:0000259" key="6">
    <source>
        <dbReference type="PROSITE" id="PS50110"/>
    </source>
</evidence>
<proteinExistence type="predicted"/>
<protein>
    <recommendedName>
        <fullName evidence="2">histidine kinase</fullName>
        <ecNumber evidence="2">2.7.13.3</ecNumber>
    </recommendedName>
</protein>
<evidence type="ECO:0000256" key="2">
    <source>
        <dbReference type="ARBA" id="ARBA00012438"/>
    </source>
</evidence>
<dbReference type="Proteomes" id="UP000739538">
    <property type="component" value="Unassembled WGS sequence"/>
</dbReference>
<evidence type="ECO:0000256" key="4">
    <source>
        <dbReference type="PROSITE-ProRule" id="PRU00169"/>
    </source>
</evidence>
<dbReference type="EC" id="2.7.13.3" evidence="2"/>
<reference evidence="7" key="2">
    <citation type="journal article" date="2021" name="Microbiome">
        <title>Successional dynamics and alternative stable states in a saline activated sludge microbial community over 9 years.</title>
        <authorList>
            <person name="Wang Y."/>
            <person name="Ye J."/>
            <person name="Ju F."/>
            <person name="Liu L."/>
            <person name="Boyd J.A."/>
            <person name="Deng Y."/>
            <person name="Parks D.H."/>
            <person name="Jiang X."/>
            <person name="Yin X."/>
            <person name="Woodcroft B.J."/>
            <person name="Tyson G.W."/>
            <person name="Hugenholtz P."/>
            <person name="Polz M.F."/>
            <person name="Zhang T."/>
        </authorList>
    </citation>
    <scope>NUCLEOTIDE SEQUENCE</scope>
    <source>
        <strain evidence="7">HKST-UBA02</strain>
    </source>
</reference>
<dbReference type="SMART" id="SM00387">
    <property type="entry name" value="HATPase_c"/>
    <property type="match status" value="1"/>
</dbReference>
<dbReference type="InterPro" id="IPR005467">
    <property type="entry name" value="His_kinase_dom"/>
</dbReference>
<feature type="domain" description="Histidine kinase" evidence="5">
    <location>
        <begin position="1"/>
        <end position="183"/>
    </location>
</feature>
<evidence type="ECO:0000256" key="1">
    <source>
        <dbReference type="ARBA" id="ARBA00000085"/>
    </source>
</evidence>
<dbReference type="InterPro" id="IPR036890">
    <property type="entry name" value="HATPase_C_sf"/>
</dbReference>
<dbReference type="SUPFAM" id="SSF55874">
    <property type="entry name" value="ATPase domain of HSP90 chaperone/DNA topoisomerase II/histidine kinase"/>
    <property type="match status" value="1"/>
</dbReference>
<dbReference type="EMBL" id="JAGQHS010000036">
    <property type="protein sequence ID" value="MCA9755940.1"/>
    <property type="molecule type" value="Genomic_DNA"/>
</dbReference>
<dbReference type="GO" id="GO:0000160">
    <property type="term" value="P:phosphorelay signal transduction system"/>
    <property type="evidence" value="ECO:0007669"/>
    <property type="project" value="InterPro"/>
</dbReference>
<dbReference type="Gene3D" id="3.30.565.10">
    <property type="entry name" value="Histidine kinase-like ATPase, C-terminal domain"/>
    <property type="match status" value="1"/>
</dbReference>
<sequence length="329" mass="36324">LLDVVNNILDLASGGANKPDVFGVKDIDLPALLLSLKQEFTEVAAQKEVTIDVVVGTLLTQRVIGNQTRIRQVLSNILVNAVKFSDPSGRISIEVSEEHSSAKGKGRYRFSVVDNGRGIPDDLRARVFDPFFQADDSRSREHGGMGLGLTIARRLAESLGGTISAERTASRGARFDFVVELERFNPPITSVNEHQPRSKFAMAFATPPRVLLVEDNPTNRLIATRILERIGCDVVLAYDGVDALELFEPGRFDFVLMDLHMPRMDGFETSERILALDPHVPIAALTAETLPETTERCLSIGMVDHLAKPIEVERLRGVLRRFVQERAAS</sequence>
<dbReference type="InterPro" id="IPR011006">
    <property type="entry name" value="CheY-like_superfamily"/>
</dbReference>
<dbReference type="InterPro" id="IPR003594">
    <property type="entry name" value="HATPase_dom"/>
</dbReference>
<keyword evidence="3 4" id="KW-0597">Phosphoprotein</keyword>
<gene>
    <name evidence="7" type="ORF">KDA27_09075</name>
</gene>
<dbReference type="PANTHER" id="PTHR45339">
    <property type="entry name" value="HYBRID SIGNAL TRANSDUCTION HISTIDINE KINASE J"/>
    <property type="match status" value="1"/>
</dbReference>
<dbReference type="SMART" id="SM00448">
    <property type="entry name" value="REC"/>
    <property type="match status" value="1"/>
</dbReference>
<evidence type="ECO:0000313" key="7">
    <source>
        <dbReference type="EMBL" id="MCA9755940.1"/>
    </source>
</evidence>
<organism evidence="7 8">
    <name type="scientific">Eiseniibacteriota bacterium</name>
    <dbReference type="NCBI Taxonomy" id="2212470"/>
    <lineage>
        <taxon>Bacteria</taxon>
        <taxon>Candidatus Eiseniibacteriota</taxon>
    </lineage>
</organism>
<dbReference type="PRINTS" id="PR00344">
    <property type="entry name" value="BCTRLSENSOR"/>
</dbReference>
<evidence type="ECO:0000259" key="5">
    <source>
        <dbReference type="PROSITE" id="PS50109"/>
    </source>
</evidence>
<accession>A0A956NEH2</accession>
<comment type="caution">
    <text evidence="7">The sequence shown here is derived from an EMBL/GenBank/DDBJ whole genome shotgun (WGS) entry which is preliminary data.</text>
</comment>
<dbReference type="AlphaFoldDB" id="A0A956NEH2"/>
<comment type="catalytic activity">
    <reaction evidence="1">
        <text>ATP + protein L-histidine = ADP + protein N-phospho-L-histidine.</text>
        <dbReference type="EC" id="2.7.13.3"/>
    </reaction>
</comment>
<feature type="domain" description="Response regulatory" evidence="6">
    <location>
        <begin position="209"/>
        <end position="323"/>
    </location>
</feature>
<evidence type="ECO:0000313" key="8">
    <source>
        <dbReference type="Proteomes" id="UP000739538"/>
    </source>
</evidence>
<dbReference type="Pfam" id="PF00072">
    <property type="entry name" value="Response_reg"/>
    <property type="match status" value="1"/>
</dbReference>
<reference evidence="7" key="1">
    <citation type="submission" date="2020-04" db="EMBL/GenBank/DDBJ databases">
        <authorList>
            <person name="Zhang T."/>
        </authorList>
    </citation>
    <scope>NUCLEOTIDE SEQUENCE</scope>
    <source>
        <strain evidence="7">HKST-UBA02</strain>
    </source>
</reference>
<dbReference type="InterPro" id="IPR001789">
    <property type="entry name" value="Sig_transdc_resp-reg_receiver"/>
</dbReference>
<evidence type="ECO:0000256" key="3">
    <source>
        <dbReference type="ARBA" id="ARBA00022553"/>
    </source>
</evidence>
<dbReference type="InterPro" id="IPR004358">
    <property type="entry name" value="Sig_transdc_His_kin-like_C"/>
</dbReference>
<feature type="non-terminal residue" evidence="7">
    <location>
        <position position="1"/>
    </location>
</feature>
<dbReference type="PROSITE" id="PS50110">
    <property type="entry name" value="RESPONSE_REGULATORY"/>
    <property type="match status" value="1"/>
</dbReference>